<accession>A0A383AWL8</accession>
<organism evidence="1">
    <name type="scientific">marine metagenome</name>
    <dbReference type="NCBI Taxonomy" id="408172"/>
    <lineage>
        <taxon>unclassified sequences</taxon>
        <taxon>metagenomes</taxon>
        <taxon>ecological metagenomes</taxon>
    </lineage>
</organism>
<reference evidence="1" key="1">
    <citation type="submission" date="2018-05" db="EMBL/GenBank/DDBJ databases">
        <authorList>
            <person name="Lanie J.A."/>
            <person name="Ng W.-L."/>
            <person name="Kazmierczak K.M."/>
            <person name="Andrzejewski T.M."/>
            <person name="Davidsen T.M."/>
            <person name="Wayne K.J."/>
            <person name="Tettelin H."/>
            <person name="Glass J.I."/>
            <person name="Rusch D."/>
            <person name="Podicherti R."/>
            <person name="Tsui H.-C.T."/>
            <person name="Winkler M.E."/>
        </authorList>
    </citation>
    <scope>NUCLEOTIDE SEQUENCE</scope>
</reference>
<sequence length="55" mass="6707">MDQRLNFLLKTKLDELSVFEKEYIKTNRHEYQNNRDIAYARVFACQKEIIKILKS</sequence>
<dbReference type="AlphaFoldDB" id="A0A383AWL8"/>
<evidence type="ECO:0000313" key="1">
    <source>
        <dbReference type="EMBL" id="SVE11973.1"/>
    </source>
</evidence>
<dbReference type="EMBL" id="UINC01195414">
    <property type="protein sequence ID" value="SVE11973.1"/>
    <property type="molecule type" value="Genomic_DNA"/>
</dbReference>
<protein>
    <submittedName>
        <fullName evidence="1">Uncharacterized protein</fullName>
    </submittedName>
</protein>
<feature type="non-terminal residue" evidence="1">
    <location>
        <position position="55"/>
    </location>
</feature>
<name>A0A383AWL8_9ZZZZ</name>
<gene>
    <name evidence="1" type="ORF">METZ01_LOCUS464827</name>
</gene>
<proteinExistence type="predicted"/>